<dbReference type="GO" id="GO:0004065">
    <property type="term" value="F:arylsulfatase activity"/>
    <property type="evidence" value="ECO:0007669"/>
    <property type="project" value="TreeGrafter"/>
</dbReference>
<dbReference type="PROSITE" id="PS51257">
    <property type="entry name" value="PROKAR_LIPOPROTEIN"/>
    <property type="match status" value="1"/>
</dbReference>
<name>A0A381QKW3_9ZZZZ</name>
<dbReference type="AlphaFoldDB" id="A0A381QKW3"/>
<dbReference type="InterPro" id="IPR000917">
    <property type="entry name" value="Sulfatase_N"/>
</dbReference>
<dbReference type="Pfam" id="PF00884">
    <property type="entry name" value="Sulfatase"/>
    <property type="match status" value="1"/>
</dbReference>
<keyword evidence="4" id="KW-0106">Calcium</keyword>
<evidence type="ECO:0000256" key="1">
    <source>
        <dbReference type="ARBA" id="ARBA00008779"/>
    </source>
</evidence>
<feature type="domain" description="Sulfatase N-terminal" evidence="5">
    <location>
        <begin position="28"/>
        <end position="396"/>
    </location>
</feature>
<dbReference type="Gene3D" id="3.30.1120.10">
    <property type="match status" value="1"/>
</dbReference>
<evidence type="ECO:0000256" key="2">
    <source>
        <dbReference type="ARBA" id="ARBA00022723"/>
    </source>
</evidence>
<evidence type="ECO:0000313" key="6">
    <source>
        <dbReference type="EMBL" id="SUZ79995.1"/>
    </source>
</evidence>
<dbReference type="InterPro" id="IPR050738">
    <property type="entry name" value="Sulfatase"/>
</dbReference>
<dbReference type="EMBL" id="UINC01001409">
    <property type="protein sequence ID" value="SUZ79995.1"/>
    <property type="molecule type" value="Genomic_DNA"/>
</dbReference>
<proteinExistence type="inferred from homology"/>
<dbReference type="GO" id="GO:0046872">
    <property type="term" value="F:metal ion binding"/>
    <property type="evidence" value="ECO:0007669"/>
    <property type="project" value="UniProtKB-KW"/>
</dbReference>
<reference evidence="6" key="1">
    <citation type="submission" date="2018-05" db="EMBL/GenBank/DDBJ databases">
        <authorList>
            <person name="Lanie J.A."/>
            <person name="Ng W.-L."/>
            <person name="Kazmierczak K.M."/>
            <person name="Andrzejewski T.M."/>
            <person name="Davidsen T.M."/>
            <person name="Wayne K.J."/>
            <person name="Tettelin H."/>
            <person name="Glass J.I."/>
            <person name="Rusch D."/>
            <person name="Podicherti R."/>
            <person name="Tsui H.-C.T."/>
            <person name="Winkler M.E."/>
        </authorList>
    </citation>
    <scope>NUCLEOTIDE SEQUENCE</scope>
</reference>
<dbReference type="Gene3D" id="3.40.720.10">
    <property type="entry name" value="Alkaline Phosphatase, subunit A"/>
    <property type="match status" value="1"/>
</dbReference>
<dbReference type="CDD" id="cd16145">
    <property type="entry name" value="ARS_like"/>
    <property type="match status" value="1"/>
</dbReference>
<evidence type="ECO:0000256" key="4">
    <source>
        <dbReference type="ARBA" id="ARBA00022837"/>
    </source>
</evidence>
<keyword evidence="3" id="KW-0378">Hydrolase</keyword>
<comment type="similarity">
    <text evidence="1">Belongs to the sulfatase family.</text>
</comment>
<keyword evidence="2" id="KW-0479">Metal-binding</keyword>
<evidence type="ECO:0000259" key="5">
    <source>
        <dbReference type="Pfam" id="PF00884"/>
    </source>
</evidence>
<sequence>MGNRLLIFIILFSFLFSCSPKEKTSESPNFVFILADDLGYGELGVFGQEVIKTPNIDQLAKEGMILTNHYTGSPVCAPARAVLLTGLHSGNNPIRGNDEWRERGDVWSFQAMFDNPELEGQRPLPDSIVTVAKLLQSKGYKTGMVGKWGLGAPNTNSIPNNKGFDFFYGYNCQRQAHTLYPSHLWRNKERDILDNKIVNKGKLKEGLDPYTQESYKAYNQNDYAPTLMHNEALSFLDRNKENNFFLYYASPIPHLPLQAPENWVDYYREKFGEEEPYIGGSGYYPNQYPKATYAAMISYLDQQVGEIVEKLKEIGEYENTFIIFSSDNGPTHVEHVDTKFFNSARPFINSKNTLKGNVNEGGIRVPTIATWPKRIKPGSKSDHPSTFYDYFATVSDIISESLPYAIDGISYYPTLVGENQEKHEYLYWEFPAYGGQQAIRVDQWKGIKKNLFKGPSKLQLYNLNDDPQELNDLASDYPEIVIKMENLLREAHTTANIDKFKIPALEN</sequence>
<organism evidence="6">
    <name type="scientific">marine metagenome</name>
    <dbReference type="NCBI Taxonomy" id="408172"/>
    <lineage>
        <taxon>unclassified sequences</taxon>
        <taxon>metagenomes</taxon>
        <taxon>ecological metagenomes</taxon>
    </lineage>
</organism>
<accession>A0A381QKW3</accession>
<dbReference type="PANTHER" id="PTHR42693">
    <property type="entry name" value="ARYLSULFATASE FAMILY MEMBER"/>
    <property type="match status" value="1"/>
</dbReference>
<dbReference type="PROSITE" id="PS00523">
    <property type="entry name" value="SULFATASE_1"/>
    <property type="match status" value="1"/>
</dbReference>
<gene>
    <name evidence="6" type="ORF">METZ01_LOCUS32849</name>
</gene>
<dbReference type="SUPFAM" id="SSF53649">
    <property type="entry name" value="Alkaline phosphatase-like"/>
    <property type="match status" value="1"/>
</dbReference>
<dbReference type="InterPro" id="IPR024607">
    <property type="entry name" value="Sulfatase_CS"/>
</dbReference>
<dbReference type="PANTHER" id="PTHR42693:SF53">
    <property type="entry name" value="ENDO-4-O-SULFATASE"/>
    <property type="match status" value="1"/>
</dbReference>
<protein>
    <recommendedName>
        <fullName evidence="5">Sulfatase N-terminal domain-containing protein</fullName>
    </recommendedName>
</protein>
<evidence type="ECO:0000256" key="3">
    <source>
        <dbReference type="ARBA" id="ARBA00022801"/>
    </source>
</evidence>
<dbReference type="InterPro" id="IPR017850">
    <property type="entry name" value="Alkaline_phosphatase_core_sf"/>
</dbReference>